<dbReference type="Proteomes" id="UP000250780">
    <property type="component" value="Unassembled WGS sequence"/>
</dbReference>
<dbReference type="PANTHER" id="PTHR32305:SF15">
    <property type="entry name" value="PROTEIN RHSA-RELATED"/>
    <property type="match status" value="1"/>
</dbReference>
<sequence length="334" mass="37598">MEQLNPAGLSYRYLYEQDRITVTDSLNRREVLHTEGGAGLKRVVKKELADGSVTRSGYDAAGRLTAQTDAAGRRTEYGLNVVSGDITDITTPDGRETKFYYNDGNQLTAVVSPDGLESRREYDEPGRLVSETSRSGETVRYRYDDAHSELPATTTDATGSTRQMTWSRYGQLLAFTDCSGYQTRYEYDRFGQMTAVHREEGISLYRRYDNRGRLTSVKDAQGRETRYEYNAAGDLTAVITPDGNRSETQYDAWGKAVSTTQGGLTRQYGVRCCRTCHQPDQRERQPQRLQLRCAGTGWYSRAALTGGTQRYHYDLTGKLTQSEDEGLVIPLVLR</sequence>
<dbReference type="AlphaFoldDB" id="A0A2X1MXW6"/>
<proteinExistence type="predicted"/>
<dbReference type="EMBL" id="UASD01000006">
    <property type="protein sequence ID" value="SPX09942.1"/>
    <property type="molecule type" value="Genomic_DNA"/>
</dbReference>
<evidence type="ECO:0000313" key="1">
    <source>
        <dbReference type="EMBL" id="SPX09942.1"/>
    </source>
</evidence>
<dbReference type="NCBIfam" id="TIGR01643">
    <property type="entry name" value="YD_repeat_2x"/>
    <property type="match status" value="6"/>
</dbReference>
<evidence type="ECO:0000313" key="2">
    <source>
        <dbReference type="Proteomes" id="UP000250780"/>
    </source>
</evidence>
<reference evidence="1 2" key="1">
    <citation type="submission" date="2018-06" db="EMBL/GenBank/DDBJ databases">
        <authorList>
            <consortium name="Pathogen Informatics"/>
            <person name="Doyle S."/>
        </authorList>
    </citation>
    <scope>NUCLEOTIDE SEQUENCE [LARGE SCALE GENOMIC DNA]</scope>
    <source>
        <strain evidence="1 2">NCTC9073</strain>
    </source>
</reference>
<accession>A0A2X1MXW6</accession>
<protein>
    <submittedName>
        <fullName evidence="1">RhsE element core protein RshE</fullName>
    </submittedName>
</protein>
<dbReference type="Pfam" id="PF05593">
    <property type="entry name" value="RHS_repeat"/>
    <property type="match status" value="5"/>
</dbReference>
<dbReference type="Gene3D" id="2.180.10.10">
    <property type="entry name" value="RHS repeat-associated core"/>
    <property type="match status" value="1"/>
</dbReference>
<organism evidence="1 2">
    <name type="scientific">Escherichia coli</name>
    <dbReference type="NCBI Taxonomy" id="562"/>
    <lineage>
        <taxon>Bacteria</taxon>
        <taxon>Pseudomonadati</taxon>
        <taxon>Pseudomonadota</taxon>
        <taxon>Gammaproteobacteria</taxon>
        <taxon>Enterobacterales</taxon>
        <taxon>Enterobacteriaceae</taxon>
        <taxon>Escherichia</taxon>
    </lineage>
</organism>
<gene>
    <name evidence="1" type="primary">rhsE_2</name>
    <name evidence="1" type="ORF">NCTC9073_01227</name>
</gene>
<dbReference type="InterPro" id="IPR050708">
    <property type="entry name" value="T6SS_VgrG/RHS"/>
</dbReference>
<dbReference type="InterPro" id="IPR006530">
    <property type="entry name" value="YD"/>
</dbReference>
<name>A0A2X1MXW6_ECOLX</name>
<dbReference type="InterPro" id="IPR031325">
    <property type="entry name" value="RHS_repeat"/>
</dbReference>
<dbReference type="SUPFAM" id="SSF69304">
    <property type="entry name" value="Tricorn protease N-terminal domain"/>
    <property type="match status" value="1"/>
</dbReference>
<dbReference type="PANTHER" id="PTHR32305">
    <property type="match status" value="1"/>
</dbReference>